<reference evidence="4" key="1">
    <citation type="submission" date="2020-03" db="EMBL/GenBank/DDBJ databases">
        <authorList>
            <person name="Chebbi M.A."/>
            <person name="Drezen J.M."/>
        </authorList>
    </citation>
    <scope>NUCLEOTIDE SEQUENCE</scope>
    <source>
        <tissue evidence="4">Whole body</tissue>
    </source>
</reference>
<sequence>MEVVIDCYFDKLFENMQRDYLVSRHKRRQLVKYFSDVINSSAKAENLETSDVCERIVMSALRYHNITMSENGSVCLMGKFHNVLYVAAKLCYDWNLTNNIIVSRLLNDIYFCEQTFERIIVGAIFGIRVTHFLSGWKSDFEDREENLRALIYFLDHAIIGRLEYTSTAAGIKRRFIDVPMESYGQVLPLRVAIQNGAPDILLIMLRYGASTESDTLAPSPLEILLTKLNEYDMKEENGGVMKEIPENLVTCMRFILRTVPTATVKTPEHIANSCGLTHVSLYEQYPQLVERNLVPKERSGLVPPELRHLCRCCIRQRLFKNWALPHGIKTLHIPRGLQSYLDLMAD</sequence>
<keyword evidence="2" id="KW-0040">ANK repeat</keyword>
<dbReference type="SMART" id="SM00969">
    <property type="entry name" value="SOCS_box"/>
    <property type="match status" value="1"/>
</dbReference>
<dbReference type="PANTHER" id="PTHR20966:SF2">
    <property type="entry name" value="ANKYRIN REPEAT AND SOCS BOX PROTEIN 17"/>
    <property type="match status" value="1"/>
</dbReference>
<protein>
    <recommendedName>
        <fullName evidence="3">SOCS box domain-containing protein</fullName>
    </recommendedName>
</protein>
<dbReference type="EMBL" id="JAAOIC020000043">
    <property type="protein sequence ID" value="KAG8038587.1"/>
    <property type="molecule type" value="Genomic_DNA"/>
</dbReference>
<accession>A0A8J5R1F6</accession>
<evidence type="ECO:0000256" key="2">
    <source>
        <dbReference type="ARBA" id="ARBA00023043"/>
    </source>
</evidence>
<proteinExistence type="predicted"/>
<dbReference type="AlphaFoldDB" id="A0A8J5R1F6"/>
<gene>
    <name evidence="4" type="ORF">G9C98_006283</name>
</gene>
<feature type="domain" description="SOCS box" evidence="3">
    <location>
        <begin position="303"/>
        <end position="342"/>
    </location>
</feature>
<dbReference type="PANTHER" id="PTHR20966">
    <property type="entry name" value="ANKYRIN REPEAT AND SOCS BOX PROTEIN 17"/>
    <property type="match status" value="1"/>
</dbReference>
<name>A0A8J5R1F6_9HYME</name>
<dbReference type="OrthoDB" id="6419934at2759"/>
<evidence type="ECO:0000313" key="5">
    <source>
        <dbReference type="Proteomes" id="UP000729913"/>
    </source>
</evidence>
<keyword evidence="1" id="KW-0833">Ubl conjugation pathway</keyword>
<dbReference type="CDD" id="cd03587">
    <property type="entry name" value="SOCS"/>
    <property type="match status" value="1"/>
</dbReference>
<dbReference type="InterPro" id="IPR001496">
    <property type="entry name" value="SOCS_box"/>
</dbReference>
<dbReference type="Pfam" id="PF07525">
    <property type="entry name" value="SOCS_box"/>
    <property type="match status" value="1"/>
</dbReference>
<organism evidence="4 5">
    <name type="scientific">Cotesia typhae</name>
    <dbReference type="NCBI Taxonomy" id="2053667"/>
    <lineage>
        <taxon>Eukaryota</taxon>
        <taxon>Metazoa</taxon>
        <taxon>Ecdysozoa</taxon>
        <taxon>Arthropoda</taxon>
        <taxon>Hexapoda</taxon>
        <taxon>Insecta</taxon>
        <taxon>Pterygota</taxon>
        <taxon>Neoptera</taxon>
        <taxon>Endopterygota</taxon>
        <taxon>Hymenoptera</taxon>
        <taxon>Apocrita</taxon>
        <taxon>Ichneumonoidea</taxon>
        <taxon>Braconidae</taxon>
        <taxon>Microgastrinae</taxon>
        <taxon>Cotesia</taxon>
    </lineage>
</organism>
<evidence type="ECO:0000313" key="4">
    <source>
        <dbReference type="EMBL" id="KAG8038587.1"/>
    </source>
</evidence>
<evidence type="ECO:0000256" key="1">
    <source>
        <dbReference type="ARBA" id="ARBA00022786"/>
    </source>
</evidence>
<dbReference type="Proteomes" id="UP000729913">
    <property type="component" value="Unassembled WGS sequence"/>
</dbReference>
<reference evidence="4" key="2">
    <citation type="submission" date="2021-04" db="EMBL/GenBank/DDBJ databases">
        <title>Genome-wide patterns of bracovirus chromosomal integration into multiple host tissues during parasitism.</title>
        <authorList>
            <person name="Chebbi M.A.C."/>
        </authorList>
    </citation>
    <scope>NUCLEOTIDE SEQUENCE</scope>
    <source>
        <tissue evidence="4">Whole body</tissue>
    </source>
</reference>
<comment type="caution">
    <text evidence="4">The sequence shown here is derived from an EMBL/GenBank/DDBJ whole genome shotgun (WGS) entry which is preliminary data.</text>
</comment>
<keyword evidence="5" id="KW-1185">Reference proteome</keyword>
<evidence type="ECO:0000259" key="3">
    <source>
        <dbReference type="PROSITE" id="PS50225"/>
    </source>
</evidence>
<dbReference type="PROSITE" id="PS50225">
    <property type="entry name" value="SOCS"/>
    <property type="match status" value="1"/>
</dbReference>
<dbReference type="InterPro" id="IPR039147">
    <property type="entry name" value="ASB17"/>
</dbReference>